<dbReference type="STRING" id="1202772.A0A1V9YDI3"/>
<protein>
    <submittedName>
        <fullName evidence="10">Signal recognition particle receptor subunit alpha</fullName>
    </submittedName>
</protein>
<dbReference type="SUPFAM" id="SSF64356">
    <property type="entry name" value="SNARE-like"/>
    <property type="match status" value="1"/>
</dbReference>
<dbReference type="Proteomes" id="UP000243579">
    <property type="component" value="Unassembled WGS sequence"/>
</dbReference>
<feature type="region of interest" description="Disordered" evidence="8">
    <location>
        <begin position="124"/>
        <end position="168"/>
    </location>
</feature>
<dbReference type="InterPro" id="IPR036225">
    <property type="entry name" value="SRP/SRP_N"/>
</dbReference>
<dbReference type="Pfam" id="PF04086">
    <property type="entry name" value="SRP-alpha_N"/>
    <property type="match status" value="1"/>
</dbReference>
<dbReference type="AlphaFoldDB" id="A0A1V9YDI3"/>
<dbReference type="Gene3D" id="1.20.120.140">
    <property type="entry name" value="Signal recognition particle SRP54, nucleotide-binding domain"/>
    <property type="match status" value="1"/>
</dbReference>
<dbReference type="CDD" id="cd17876">
    <property type="entry name" value="SRalpha_C"/>
    <property type="match status" value="1"/>
</dbReference>
<evidence type="ECO:0000313" key="10">
    <source>
        <dbReference type="EMBL" id="OQR83759.1"/>
    </source>
</evidence>
<comment type="similarity">
    <text evidence="2">Belongs to the GTP-binding SRP family.</text>
</comment>
<dbReference type="InterPro" id="IPR011012">
    <property type="entry name" value="Longin-like_dom_sf"/>
</dbReference>
<evidence type="ECO:0000256" key="8">
    <source>
        <dbReference type="SAM" id="MobiDB-lite"/>
    </source>
</evidence>
<evidence type="ECO:0000256" key="4">
    <source>
        <dbReference type="ARBA" id="ARBA00022824"/>
    </source>
</evidence>
<dbReference type="SUPFAM" id="SSF47364">
    <property type="entry name" value="Domain of the SRP/SRP receptor G-proteins"/>
    <property type="match status" value="1"/>
</dbReference>
<dbReference type="OrthoDB" id="1727884at2759"/>
<feature type="compositionally biased region" description="Basic and acidic residues" evidence="8">
    <location>
        <begin position="151"/>
        <end position="160"/>
    </location>
</feature>
<dbReference type="PROSITE" id="PS00300">
    <property type="entry name" value="SRP54"/>
    <property type="match status" value="1"/>
</dbReference>
<comment type="subcellular location">
    <subcellularLocation>
        <location evidence="1">Endoplasmic reticulum membrane</location>
        <topology evidence="1">Peripheral membrane protein</topology>
        <orientation evidence="1">Cytoplasmic side</orientation>
    </subcellularLocation>
</comment>
<dbReference type="Gene3D" id="3.40.50.300">
    <property type="entry name" value="P-loop containing nucleotide triphosphate hydrolases"/>
    <property type="match status" value="1"/>
</dbReference>
<evidence type="ECO:0000256" key="6">
    <source>
        <dbReference type="ARBA" id="ARBA00023136"/>
    </source>
</evidence>
<keyword evidence="6" id="KW-0472">Membrane</keyword>
<organism evidence="10 11">
    <name type="scientific">Achlya hypogyna</name>
    <name type="common">Oomycete</name>
    <name type="synonym">Protoachlya hypogyna</name>
    <dbReference type="NCBI Taxonomy" id="1202772"/>
    <lineage>
        <taxon>Eukaryota</taxon>
        <taxon>Sar</taxon>
        <taxon>Stramenopiles</taxon>
        <taxon>Oomycota</taxon>
        <taxon>Saprolegniomycetes</taxon>
        <taxon>Saprolegniales</taxon>
        <taxon>Achlyaceae</taxon>
        <taxon>Achlya</taxon>
    </lineage>
</organism>
<evidence type="ECO:0000256" key="2">
    <source>
        <dbReference type="ARBA" id="ARBA00008531"/>
    </source>
</evidence>
<evidence type="ECO:0000259" key="9">
    <source>
        <dbReference type="PROSITE" id="PS00300"/>
    </source>
</evidence>
<dbReference type="GO" id="GO:0006886">
    <property type="term" value="P:intracellular protein transport"/>
    <property type="evidence" value="ECO:0007669"/>
    <property type="project" value="InterPro"/>
</dbReference>
<proteinExistence type="inferred from homology"/>
<dbReference type="GO" id="GO:0005785">
    <property type="term" value="C:signal recognition particle receptor complex"/>
    <property type="evidence" value="ECO:0007669"/>
    <property type="project" value="InterPro"/>
</dbReference>
<dbReference type="InterPro" id="IPR027417">
    <property type="entry name" value="P-loop_NTPase"/>
</dbReference>
<dbReference type="SMART" id="SM00382">
    <property type="entry name" value="AAA"/>
    <property type="match status" value="1"/>
</dbReference>
<dbReference type="EMBL" id="JNBR01002081">
    <property type="protein sequence ID" value="OQR83759.1"/>
    <property type="molecule type" value="Genomic_DNA"/>
</dbReference>
<feature type="compositionally biased region" description="Low complexity" evidence="8">
    <location>
        <begin position="130"/>
        <end position="150"/>
    </location>
</feature>
<dbReference type="SMART" id="SM00962">
    <property type="entry name" value="SRP54"/>
    <property type="match status" value="1"/>
</dbReference>
<dbReference type="InterPro" id="IPR007222">
    <property type="entry name" value="Sig_recog_particle_rcpt_asu_N"/>
</dbReference>
<evidence type="ECO:0000256" key="5">
    <source>
        <dbReference type="ARBA" id="ARBA00023134"/>
    </source>
</evidence>
<dbReference type="Gene3D" id="3.30.450.60">
    <property type="match status" value="1"/>
</dbReference>
<keyword evidence="5" id="KW-0342">GTP-binding</keyword>
<dbReference type="InterPro" id="IPR042101">
    <property type="entry name" value="SRP54_N_sf"/>
</dbReference>
<name>A0A1V9YDI3_ACHHY</name>
<dbReference type="CDD" id="cd14826">
    <property type="entry name" value="SR_alpha_SRX"/>
    <property type="match status" value="1"/>
</dbReference>
<evidence type="ECO:0000256" key="3">
    <source>
        <dbReference type="ARBA" id="ARBA00022741"/>
    </source>
</evidence>
<dbReference type="InterPro" id="IPR003593">
    <property type="entry name" value="AAA+_ATPase"/>
</dbReference>
<dbReference type="FunFam" id="3.40.50.300:FF:000188">
    <property type="entry name" value="signal recognition particle receptor subunit alpha"/>
    <property type="match status" value="1"/>
</dbReference>
<dbReference type="GO" id="GO:0006614">
    <property type="term" value="P:SRP-dependent cotranslational protein targeting to membrane"/>
    <property type="evidence" value="ECO:0007669"/>
    <property type="project" value="InterPro"/>
</dbReference>
<comment type="caution">
    <text evidence="10">The sequence shown here is derived from an EMBL/GenBank/DDBJ whole genome shotgun (WGS) entry which is preliminary data.</text>
</comment>
<reference evidence="10 11" key="1">
    <citation type="journal article" date="2014" name="Genome Biol. Evol.">
        <title>The secreted proteins of Achlya hypogyna and Thraustotheca clavata identify the ancestral oomycete secretome and reveal gene acquisitions by horizontal gene transfer.</title>
        <authorList>
            <person name="Misner I."/>
            <person name="Blouin N."/>
            <person name="Leonard G."/>
            <person name="Richards T.A."/>
            <person name="Lane C.E."/>
        </authorList>
    </citation>
    <scope>NUCLEOTIDE SEQUENCE [LARGE SCALE GENOMIC DNA]</scope>
    <source>
        <strain evidence="10 11">ATCC 48635</strain>
    </source>
</reference>
<keyword evidence="11" id="KW-1185">Reference proteome</keyword>
<sequence>MLDHVSIFSQSGTVLWSRSLCQLRGNPVDELVKTVLLEERTGRKELNYDAYQMRWTLENKLNLVLVVVYQKVLQLLYVDELLERLKYEVVTQFQDEIRARSPIVFDAAFDRILRDVESNYLKNKRTQATSSKSISSSKKNGAARADASSDADQHAGKSTDDSDGVASSADELDRLKLDMKFVGSSKQAKPMRTGPRPSKYKKDSKKPADDKSKGTKKPALSFDIKQNVSAKDMEEFDRSKRLTSEDEQAMLDAQRRDNIGVRAYFSSRPLNMYMAQESEIVSDDDDDADSGSGWSFGQTRLGDFLQKVSGNKILAREDLAPVLDQFRQTLIGKNVASEVAEELCESVMTTMIGKRLESFTRIETVVQKALETALMRILTPKKSTDVLREVLAARDAGRCYSIVFVGVNGVGKSTSLSKVCYYLKSRGVKVMIAACDTFRSGAVEQLNQHCKVLDVPLFERGYAKDPASVAREAVAYGNEHGFDCVLIDTAGRMQNNEPLMRALAKLVSVNNPDLVLFVGEALVGNDGIDQLSLFDRALVDYSDRQDPRRVDGIVITKFDTIDDKVGAAVSMVYKTGQPIMFVGTGQKYTNLTKLNIKTVLRSLLA</sequence>
<gene>
    <name evidence="10" type="ORF">ACHHYP_14315</name>
</gene>
<accession>A0A1V9YDI3</accession>
<feature type="domain" description="SRP54-type proteins GTP-binding" evidence="9">
    <location>
        <begin position="578"/>
        <end position="591"/>
    </location>
</feature>
<dbReference type="SUPFAM" id="SSF52540">
    <property type="entry name" value="P-loop containing nucleoside triphosphate hydrolases"/>
    <property type="match status" value="1"/>
</dbReference>
<keyword evidence="4" id="KW-0256">Endoplasmic reticulum</keyword>
<dbReference type="Pfam" id="PF02881">
    <property type="entry name" value="SRP54_N"/>
    <property type="match status" value="1"/>
</dbReference>
<dbReference type="PANTHER" id="PTHR43134:SF1">
    <property type="entry name" value="SIGNAL RECOGNITION PARTICLE RECEPTOR SUBUNIT ALPHA"/>
    <property type="match status" value="1"/>
</dbReference>
<dbReference type="GO" id="GO:0003924">
    <property type="term" value="F:GTPase activity"/>
    <property type="evidence" value="ECO:0007669"/>
    <property type="project" value="InterPro"/>
</dbReference>
<evidence type="ECO:0000256" key="7">
    <source>
        <dbReference type="ARBA" id="ARBA00023170"/>
    </source>
</evidence>
<dbReference type="SMART" id="SM00963">
    <property type="entry name" value="SRP54_N"/>
    <property type="match status" value="1"/>
</dbReference>
<dbReference type="InterPro" id="IPR013822">
    <property type="entry name" value="Signal_recog_particl_SRP54_hlx"/>
</dbReference>
<dbReference type="GO" id="GO:0005525">
    <property type="term" value="F:GTP binding"/>
    <property type="evidence" value="ECO:0007669"/>
    <property type="project" value="UniProtKB-KW"/>
</dbReference>
<evidence type="ECO:0000256" key="1">
    <source>
        <dbReference type="ARBA" id="ARBA00004397"/>
    </source>
</evidence>
<evidence type="ECO:0000313" key="11">
    <source>
        <dbReference type="Proteomes" id="UP000243579"/>
    </source>
</evidence>
<feature type="region of interest" description="Disordered" evidence="8">
    <location>
        <begin position="180"/>
        <end position="226"/>
    </location>
</feature>
<dbReference type="Pfam" id="PF00448">
    <property type="entry name" value="SRP54"/>
    <property type="match status" value="1"/>
</dbReference>
<dbReference type="GO" id="GO:0005047">
    <property type="term" value="F:signal recognition particle binding"/>
    <property type="evidence" value="ECO:0007669"/>
    <property type="project" value="InterPro"/>
</dbReference>
<dbReference type="InterPro" id="IPR000897">
    <property type="entry name" value="SRP54_GTPase_dom"/>
</dbReference>
<dbReference type="PANTHER" id="PTHR43134">
    <property type="entry name" value="SIGNAL RECOGNITION PARTICLE RECEPTOR SUBUNIT ALPHA"/>
    <property type="match status" value="1"/>
</dbReference>
<keyword evidence="7 10" id="KW-0675">Receptor</keyword>
<keyword evidence="3" id="KW-0547">Nucleotide-binding</keyword>